<dbReference type="EMBL" id="BAAAHB010000040">
    <property type="protein sequence ID" value="GAA0471787.1"/>
    <property type="molecule type" value="Genomic_DNA"/>
</dbReference>
<gene>
    <name evidence="2" type="ORF">GCM10009544_37270</name>
</gene>
<dbReference type="RefSeq" id="WP_344092016.1">
    <property type="nucleotide sequence ID" value="NZ_BAAAHB010000040.1"/>
</dbReference>
<evidence type="ECO:0000313" key="2">
    <source>
        <dbReference type="EMBL" id="GAA0471787.1"/>
    </source>
</evidence>
<dbReference type="Proteomes" id="UP001499895">
    <property type="component" value="Unassembled WGS sequence"/>
</dbReference>
<reference evidence="3" key="1">
    <citation type="journal article" date="2019" name="Int. J. Syst. Evol. Microbiol.">
        <title>The Global Catalogue of Microorganisms (GCM) 10K type strain sequencing project: providing services to taxonomists for standard genome sequencing and annotation.</title>
        <authorList>
            <consortium name="The Broad Institute Genomics Platform"/>
            <consortium name="The Broad Institute Genome Sequencing Center for Infectious Disease"/>
            <person name="Wu L."/>
            <person name="Ma J."/>
        </authorList>
    </citation>
    <scope>NUCLEOTIDE SEQUENCE [LARGE SCALE GENOMIC DNA]</scope>
    <source>
        <strain evidence="3">JCM 10649</strain>
    </source>
</reference>
<feature type="region of interest" description="Disordered" evidence="1">
    <location>
        <begin position="34"/>
        <end position="64"/>
    </location>
</feature>
<keyword evidence="3" id="KW-1185">Reference proteome</keyword>
<name>A0ABP3K881_9ACTN</name>
<organism evidence="2 3">
    <name type="scientific">Streptomyces stramineus</name>
    <dbReference type="NCBI Taxonomy" id="173861"/>
    <lineage>
        <taxon>Bacteria</taxon>
        <taxon>Bacillati</taxon>
        <taxon>Actinomycetota</taxon>
        <taxon>Actinomycetes</taxon>
        <taxon>Kitasatosporales</taxon>
        <taxon>Streptomycetaceae</taxon>
        <taxon>Streptomyces</taxon>
    </lineage>
</organism>
<protein>
    <submittedName>
        <fullName evidence="2">Uncharacterized protein</fullName>
    </submittedName>
</protein>
<accession>A0ABP3K881</accession>
<sequence length="64" mass="6931">MTPRCAGAHGLPPVVVRRPYRWARRVLATVLARGAAARPRPRPEGPYLDAPYGRRTGGARRAGA</sequence>
<comment type="caution">
    <text evidence="2">The sequence shown here is derived from an EMBL/GenBank/DDBJ whole genome shotgun (WGS) entry which is preliminary data.</text>
</comment>
<evidence type="ECO:0000313" key="3">
    <source>
        <dbReference type="Proteomes" id="UP001499895"/>
    </source>
</evidence>
<evidence type="ECO:0000256" key="1">
    <source>
        <dbReference type="SAM" id="MobiDB-lite"/>
    </source>
</evidence>
<proteinExistence type="predicted"/>